<comment type="caution">
    <text evidence="2">The sequence shown here is derived from an EMBL/GenBank/DDBJ whole genome shotgun (WGS) entry which is preliminary data.</text>
</comment>
<dbReference type="PANTHER" id="PTHR45348:SF2">
    <property type="entry name" value="ZINC-TYPE ALCOHOL DEHYDROGENASE-LIKE PROTEIN C2E1P3.01"/>
    <property type="match status" value="1"/>
</dbReference>
<evidence type="ECO:0000313" key="3">
    <source>
        <dbReference type="Proteomes" id="UP001498398"/>
    </source>
</evidence>
<keyword evidence="3" id="KW-1185">Reference proteome</keyword>
<dbReference type="SMART" id="SM00829">
    <property type="entry name" value="PKS_ER"/>
    <property type="match status" value="1"/>
</dbReference>
<feature type="domain" description="Enoyl reductase (ER)" evidence="1">
    <location>
        <begin position="13"/>
        <end position="343"/>
    </location>
</feature>
<dbReference type="Proteomes" id="UP001498398">
    <property type="component" value="Unassembled WGS sequence"/>
</dbReference>
<dbReference type="CDD" id="cd08249">
    <property type="entry name" value="enoyl_reductase_like"/>
    <property type="match status" value="1"/>
</dbReference>
<evidence type="ECO:0000259" key="1">
    <source>
        <dbReference type="SMART" id="SM00829"/>
    </source>
</evidence>
<dbReference type="PANTHER" id="PTHR45348">
    <property type="entry name" value="HYPOTHETICAL OXIDOREDUCTASE (EUROFUNG)"/>
    <property type="match status" value="1"/>
</dbReference>
<dbReference type="InterPro" id="IPR036291">
    <property type="entry name" value="NAD(P)-bd_dom_sf"/>
</dbReference>
<protein>
    <recommendedName>
        <fullName evidence="1">Enoyl reductase (ER) domain-containing protein</fullName>
    </recommendedName>
</protein>
<organism evidence="2 3">
    <name type="scientific">Marasmiellus scandens</name>
    <dbReference type="NCBI Taxonomy" id="2682957"/>
    <lineage>
        <taxon>Eukaryota</taxon>
        <taxon>Fungi</taxon>
        <taxon>Dikarya</taxon>
        <taxon>Basidiomycota</taxon>
        <taxon>Agaricomycotina</taxon>
        <taxon>Agaricomycetes</taxon>
        <taxon>Agaricomycetidae</taxon>
        <taxon>Agaricales</taxon>
        <taxon>Marasmiineae</taxon>
        <taxon>Omphalotaceae</taxon>
        <taxon>Marasmiellus</taxon>
    </lineage>
</organism>
<proteinExistence type="predicted"/>
<dbReference type="SUPFAM" id="SSF50129">
    <property type="entry name" value="GroES-like"/>
    <property type="match status" value="1"/>
</dbReference>
<dbReference type="Pfam" id="PF08240">
    <property type="entry name" value="ADH_N"/>
    <property type="match status" value="1"/>
</dbReference>
<dbReference type="Pfam" id="PF00107">
    <property type="entry name" value="ADH_zinc_N"/>
    <property type="match status" value="1"/>
</dbReference>
<dbReference type="InterPro" id="IPR013149">
    <property type="entry name" value="ADH-like_C"/>
</dbReference>
<reference evidence="2 3" key="1">
    <citation type="submission" date="2024-01" db="EMBL/GenBank/DDBJ databases">
        <title>A draft genome for the cacao thread blight pathogen Marasmiellus scandens.</title>
        <authorList>
            <person name="Baruah I.K."/>
            <person name="Leung J."/>
            <person name="Bukari Y."/>
            <person name="Amoako-Attah I."/>
            <person name="Meinhardt L.W."/>
            <person name="Bailey B.A."/>
            <person name="Cohen S.P."/>
        </authorList>
    </citation>
    <scope>NUCLEOTIDE SEQUENCE [LARGE SCALE GENOMIC DNA]</scope>
    <source>
        <strain evidence="2 3">GH-19</strain>
    </source>
</reference>
<gene>
    <name evidence="2" type="ORF">VKT23_016059</name>
</gene>
<dbReference type="EMBL" id="JBANRG010000058">
    <property type="protein sequence ID" value="KAK7442462.1"/>
    <property type="molecule type" value="Genomic_DNA"/>
</dbReference>
<dbReference type="InterPro" id="IPR020843">
    <property type="entry name" value="ER"/>
</dbReference>
<dbReference type="InterPro" id="IPR013154">
    <property type="entry name" value="ADH-like_N"/>
</dbReference>
<evidence type="ECO:0000313" key="2">
    <source>
        <dbReference type="EMBL" id="KAK7442462.1"/>
    </source>
</evidence>
<dbReference type="InterPro" id="IPR047122">
    <property type="entry name" value="Trans-enoyl_RdTase-like"/>
</dbReference>
<dbReference type="Gene3D" id="3.90.180.10">
    <property type="entry name" value="Medium-chain alcohol dehydrogenases, catalytic domain"/>
    <property type="match status" value="1"/>
</dbReference>
<name>A0ABR1IVV1_9AGAR</name>
<accession>A0ABR1IVV1</accession>
<sequence>MSQKALVLQSKFGSFEVVTIPKPTSALKGELLVKVRTTAINPVDWIIQARELPYIADDKYPAILGLDIAGDVEDVGEGVTGFNKGDRVFFEGKFVNEYAGYQQYVRVPAQLTAKIPANLSYSQAATVPVCFVTAAIGLFANEPIGSGLNPTFAQNVKELNGKTALVIGGSTSVGQYVIQLLRYAGFSNIIVYASAHHFSYIKDLGATATIDRKTVSFSDLPAAVKKLTSTPVEVVFDTFSADGSQQAGYNILADGGKMVITLLDDIKDKVESSGKKVLHVLGFSQMEANREFGKKIFEKLPALLAEETIVANRLENIPNGLEGALEGMKRLRNNEVSGLKLVVHPQDTK</sequence>
<dbReference type="Gene3D" id="3.40.50.720">
    <property type="entry name" value="NAD(P)-binding Rossmann-like Domain"/>
    <property type="match status" value="1"/>
</dbReference>
<dbReference type="InterPro" id="IPR011032">
    <property type="entry name" value="GroES-like_sf"/>
</dbReference>
<dbReference type="SUPFAM" id="SSF51735">
    <property type="entry name" value="NAD(P)-binding Rossmann-fold domains"/>
    <property type="match status" value="1"/>
</dbReference>